<comment type="caution">
    <text evidence="1">The sequence shown here is derived from an EMBL/GenBank/DDBJ whole genome shotgun (WGS) entry which is preliminary data.</text>
</comment>
<dbReference type="EMBL" id="VSSQ01000689">
    <property type="protein sequence ID" value="MPL99803.1"/>
    <property type="molecule type" value="Genomic_DNA"/>
</dbReference>
<accession>A0A644WBN8</accession>
<reference evidence="1" key="1">
    <citation type="submission" date="2019-08" db="EMBL/GenBank/DDBJ databases">
        <authorList>
            <person name="Kucharzyk K."/>
            <person name="Murdoch R.W."/>
            <person name="Higgins S."/>
            <person name="Loffler F."/>
        </authorList>
    </citation>
    <scope>NUCLEOTIDE SEQUENCE</scope>
</reference>
<proteinExistence type="predicted"/>
<dbReference type="AlphaFoldDB" id="A0A644WBN8"/>
<sequence>MKSLFFFVFSILLFYSVQAQTIKSVMETTWKGGSKARTELTESGYFICIEKLYDIQYNEDYDTFTGYSRTEFTLDNETYVSVMKISGTYNSSDFSVVISSDYSVRKDELPGGLYWIDTTIYLTLYSDEEHEGYYILSGKSSNMSYSDELYEVSDYPY</sequence>
<evidence type="ECO:0000313" key="1">
    <source>
        <dbReference type="EMBL" id="MPL99803.1"/>
    </source>
</evidence>
<protein>
    <submittedName>
        <fullName evidence="1">Uncharacterized protein</fullName>
    </submittedName>
</protein>
<name>A0A644WBN8_9ZZZZ</name>
<gene>
    <name evidence="1" type="ORF">SDC9_46024</name>
</gene>
<organism evidence="1">
    <name type="scientific">bioreactor metagenome</name>
    <dbReference type="NCBI Taxonomy" id="1076179"/>
    <lineage>
        <taxon>unclassified sequences</taxon>
        <taxon>metagenomes</taxon>
        <taxon>ecological metagenomes</taxon>
    </lineage>
</organism>